<sequence>MSNFDQIPFAAEFAENPEPRCPCILLLDTSYSMNGNPIQELNSGLASFKEELMSDAMALKRVELAIVSFGPVKVQTEFQTADMFVPPLLQASGNTPMGEAVERAVDLLKARKEMYKNNGVSYYRPWIFLITDGAPTDSWSRAATLVRQGEETKSFMFFAVGVEGADMGVLKSLATRDPLKLKGLRFRDLFSWLSNSLRSVSQSNPGDQVQLQNPAAPDGWGTIG</sequence>
<reference evidence="3 4" key="1">
    <citation type="submission" date="2017-03" db="EMBL/GenBank/DDBJ databases">
        <title>Isolation of Levoglucosan Utilizing Bacteria.</title>
        <authorList>
            <person name="Arya A.S."/>
        </authorList>
    </citation>
    <scope>NUCLEOTIDE SEQUENCE [LARGE SCALE GENOMIC DNA]</scope>
    <source>
        <strain evidence="3 4">MEC069</strain>
    </source>
</reference>
<accession>A0A4Y8Q7F2</accession>
<name>A0A4Y8Q7F2_9BACL</name>
<keyword evidence="4" id="KW-1185">Reference proteome</keyword>
<dbReference type="OrthoDB" id="9806395at2"/>
<dbReference type="Pfam" id="PF00092">
    <property type="entry name" value="VWA"/>
    <property type="match status" value="1"/>
</dbReference>
<dbReference type="PIRSF" id="PIRSF020634">
    <property type="entry name" value="TerY_vWA"/>
    <property type="match status" value="1"/>
</dbReference>
<evidence type="ECO:0000313" key="3">
    <source>
        <dbReference type="EMBL" id="TFE89831.1"/>
    </source>
</evidence>
<dbReference type="RefSeq" id="WP_134751130.1">
    <property type="nucleotide sequence ID" value="NZ_MYFO02000006.1"/>
</dbReference>
<dbReference type="SMART" id="SM00327">
    <property type="entry name" value="VWA"/>
    <property type="match status" value="1"/>
</dbReference>
<dbReference type="PROSITE" id="PS50234">
    <property type="entry name" value="VWFA"/>
    <property type="match status" value="1"/>
</dbReference>
<dbReference type="Proteomes" id="UP000298246">
    <property type="component" value="Unassembled WGS sequence"/>
</dbReference>
<gene>
    <name evidence="3" type="ORF">B5M42_07000</name>
</gene>
<proteinExistence type="predicted"/>
<dbReference type="EMBL" id="MYFO01000006">
    <property type="protein sequence ID" value="TFE89831.1"/>
    <property type="molecule type" value="Genomic_DNA"/>
</dbReference>
<dbReference type="SUPFAM" id="SSF53300">
    <property type="entry name" value="vWA-like"/>
    <property type="match status" value="1"/>
</dbReference>
<dbReference type="InterPro" id="IPR002035">
    <property type="entry name" value="VWF_A"/>
</dbReference>
<organism evidence="3 4">
    <name type="scientific">Paenibacillus athensensis</name>
    <dbReference type="NCBI Taxonomy" id="1967502"/>
    <lineage>
        <taxon>Bacteria</taxon>
        <taxon>Bacillati</taxon>
        <taxon>Bacillota</taxon>
        <taxon>Bacilli</taxon>
        <taxon>Bacillales</taxon>
        <taxon>Paenibacillaceae</taxon>
        <taxon>Paenibacillus</taxon>
    </lineage>
</organism>
<feature type="region of interest" description="Disordered" evidence="1">
    <location>
        <begin position="202"/>
        <end position="224"/>
    </location>
</feature>
<protein>
    <recommendedName>
        <fullName evidence="2">VWFA domain-containing protein</fullName>
    </recommendedName>
</protein>
<dbReference type="InterPro" id="IPR036465">
    <property type="entry name" value="vWFA_dom_sf"/>
</dbReference>
<dbReference type="AlphaFoldDB" id="A0A4Y8Q7F2"/>
<comment type="caution">
    <text evidence="3">The sequence shown here is derived from an EMBL/GenBank/DDBJ whole genome shotgun (WGS) entry which is preliminary data.</text>
</comment>
<dbReference type="Gene3D" id="3.40.50.410">
    <property type="entry name" value="von Willebrand factor, type A domain"/>
    <property type="match status" value="1"/>
</dbReference>
<evidence type="ECO:0000313" key="4">
    <source>
        <dbReference type="Proteomes" id="UP000298246"/>
    </source>
</evidence>
<feature type="domain" description="VWFA" evidence="2">
    <location>
        <begin position="22"/>
        <end position="200"/>
    </location>
</feature>
<dbReference type="InterPro" id="IPR011392">
    <property type="entry name" value="Tellurite-R_TerY"/>
</dbReference>
<evidence type="ECO:0000256" key="1">
    <source>
        <dbReference type="SAM" id="MobiDB-lite"/>
    </source>
</evidence>
<evidence type="ECO:0000259" key="2">
    <source>
        <dbReference type="PROSITE" id="PS50234"/>
    </source>
</evidence>
<feature type="compositionally biased region" description="Polar residues" evidence="1">
    <location>
        <begin position="202"/>
        <end position="213"/>
    </location>
</feature>